<dbReference type="SMART" id="SM00331">
    <property type="entry name" value="PP2C_SIG"/>
    <property type="match status" value="1"/>
</dbReference>
<organism evidence="4 5">
    <name type="scientific">Panacibacter ginsenosidivorans</name>
    <dbReference type="NCBI Taxonomy" id="1813871"/>
    <lineage>
        <taxon>Bacteria</taxon>
        <taxon>Pseudomonadati</taxon>
        <taxon>Bacteroidota</taxon>
        <taxon>Chitinophagia</taxon>
        <taxon>Chitinophagales</taxon>
        <taxon>Chitinophagaceae</taxon>
        <taxon>Panacibacter</taxon>
    </lineage>
</organism>
<dbReference type="SUPFAM" id="SSF52172">
    <property type="entry name" value="CheY-like"/>
    <property type="match status" value="1"/>
</dbReference>
<dbReference type="InterPro" id="IPR011006">
    <property type="entry name" value="CheY-like_superfamily"/>
</dbReference>
<keyword evidence="5" id="KW-1185">Reference proteome</keyword>
<dbReference type="PANTHER" id="PTHR43156">
    <property type="entry name" value="STAGE II SPORULATION PROTEIN E-RELATED"/>
    <property type="match status" value="1"/>
</dbReference>
<dbReference type="PANTHER" id="PTHR43156:SF2">
    <property type="entry name" value="STAGE II SPORULATION PROTEIN E"/>
    <property type="match status" value="1"/>
</dbReference>
<dbReference type="GO" id="GO:0000160">
    <property type="term" value="P:phosphorelay signal transduction system"/>
    <property type="evidence" value="ECO:0007669"/>
    <property type="project" value="InterPro"/>
</dbReference>
<dbReference type="InterPro" id="IPR001932">
    <property type="entry name" value="PPM-type_phosphatase-like_dom"/>
</dbReference>
<dbReference type="InterPro" id="IPR036457">
    <property type="entry name" value="PPM-type-like_dom_sf"/>
</dbReference>
<dbReference type="InterPro" id="IPR052016">
    <property type="entry name" value="Bact_Sigma-Reg"/>
</dbReference>
<dbReference type="AlphaFoldDB" id="A0A5B8V5G9"/>
<name>A0A5B8V5G9_9BACT</name>
<dbReference type="Pfam" id="PF00072">
    <property type="entry name" value="Response_reg"/>
    <property type="match status" value="1"/>
</dbReference>
<dbReference type="Gene3D" id="3.40.50.2300">
    <property type="match status" value="1"/>
</dbReference>
<dbReference type="SMART" id="SM00448">
    <property type="entry name" value="REC"/>
    <property type="match status" value="1"/>
</dbReference>
<evidence type="ECO:0000259" key="3">
    <source>
        <dbReference type="PROSITE" id="PS50110"/>
    </source>
</evidence>
<feature type="domain" description="Response regulatory" evidence="3">
    <location>
        <begin position="7"/>
        <end position="123"/>
    </location>
</feature>
<evidence type="ECO:0000256" key="2">
    <source>
        <dbReference type="PROSITE-ProRule" id="PRU00169"/>
    </source>
</evidence>
<dbReference type="SUPFAM" id="SSF81606">
    <property type="entry name" value="PP2C-like"/>
    <property type="match status" value="1"/>
</dbReference>
<dbReference type="EMBL" id="CP042435">
    <property type="protein sequence ID" value="QEC66630.1"/>
    <property type="molecule type" value="Genomic_DNA"/>
</dbReference>
<protein>
    <submittedName>
        <fullName evidence="4">Fused response regulator/phosphatase</fullName>
    </submittedName>
</protein>
<keyword evidence="2" id="KW-0597">Phosphoprotein</keyword>
<dbReference type="OrthoDB" id="9763484at2"/>
<proteinExistence type="predicted"/>
<dbReference type="KEGG" id="pgin:FRZ67_04695"/>
<gene>
    <name evidence="4" type="ORF">FRZ67_04695</name>
</gene>
<accession>A0A5B8V5G9</accession>
<evidence type="ECO:0000313" key="5">
    <source>
        <dbReference type="Proteomes" id="UP000321533"/>
    </source>
</evidence>
<dbReference type="PROSITE" id="PS50110">
    <property type="entry name" value="RESPONSE_REGULATORY"/>
    <property type="match status" value="1"/>
</dbReference>
<dbReference type="Pfam" id="PF07228">
    <property type="entry name" value="SpoIIE"/>
    <property type="match status" value="1"/>
</dbReference>
<evidence type="ECO:0000256" key="1">
    <source>
        <dbReference type="ARBA" id="ARBA00022801"/>
    </source>
</evidence>
<keyword evidence="1" id="KW-0378">Hydrolase</keyword>
<sequence length="379" mass="42834">MSDAKRTILIVEDNIFSSMVLQKALENEGYKCLLAADVNAAMKILGQVLPDIILSDYEMPEQNGFDFREHLINHPVLKNIPFIFLTSHTDQALMLKGLRMHAIDFISKDTPFPMLVSKVNSVLQVVRNQQELSVQELKKAAEAINIKSIPKEAPVIDGYEINFWHQPFQNYPGGDFIDFIKADDTHTFIVLGDVMGKKWKAWFFTFGYLSYIRSVIRFSVLNGEFNPAKILKNINELICMDEVLTDIFSSLSLLMLDADANKLHYSGAGDLPLLYFNKQNKDALKVQSTGLLLGFTKDTEYDEQVINMESGDQLFVFTDGLIDLAGEQGKKSDYELFAKKISNTKSNTFSFEKINSKILSGITDHNQADDASLIFIKKI</sequence>
<feature type="modified residue" description="4-aspartylphosphate" evidence="2">
    <location>
        <position position="56"/>
    </location>
</feature>
<reference evidence="4 5" key="1">
    <citation type="journal article" date="2016" name="Int. J. Syst. Evol. Microbiol.">
        <title>Panacibacter ginsenosidivorans gen. nov., sp. nov., with ginsenoside converting activity isolated from soil of a ginseng field.</title>
        <authorList>
            <person name="Siddiqi M.Z."/>
            <person name="Muhammad Shafi S."/>
            <person name="Choi K.D."/>
            <person name="Im W.T."/>
        </authorList>
    </citation>
    <scope>NUCLEOTIDE SEQUENCE [LARGE SCALE GENOMIC DNA]</scope>
    <source>
        <strain evidence="4 5">Gsoil1550</strain>
    </source>
</reference>
<dbReference type="GO" id="GO:0016791">
    <property type="term" value="F:phosphatase activity"/>
    <property type="evidence" value="ECO:0007669"/>
    <property type="project" value="TreeGrafter"/>
</dbReference>
<dbReference type="InterPro" id="IPR001789">
    <property type="entry name" value="Sig_transdc_resp-reg_receiver"/>
</dbReference>
<dbReference type="CDD" id="cd00156">
    <property type="entry name" value="REC"/>
    <property type="match status" value="1"/>
</dbReference>
<evidence type="ECO:0000313" key="4">
    <source>
        <dbReference type="EMBL" id="QEC66630.1"/>
    </source>
</evidence>
<dbReference type="Proteomes" id="UP000321533">
    <property type="component" value="Chromosome"/>
</dbReference>
<dbReference type="RefSeq" id="WP_147188430.1">
    <property type="nucleotide sequence ID" value="NZ_CP042435.1"/>
</dbReference>
<dbReference type="Gene3D" id="3.60.40.10">
    <property type="entry name" value="PPM-type phosphatase domain"/>
    <property type="match status" value="1"/>
</dbReference>